<evidence type="ECO:0008006" key="3">
    <source>
        <dbReference type="Google" id="ProtNLM"/>
    </source>
</evidence>
<dbReference type="PANTHER" id="PTHR45913:SF20">
    <property type="entry name" value="GENERAL TRANSCRIPTION FACTOR II-I REPEAT DOMAIN-CONTAINING PROTEIN 2"/>
    <property type="match status" value="1"/>
</dbReference>
<evidence type="ECO:0000313" key="1">
    <source>
        <dbReference type="Ensembl" id="ENSLBEP00000003340.1"/>
    </source>
</evidence>
<dbReference type="PANTHER" id="PTHR45913">
    <property type="entry name" value="EPM2A-INTERACTING PROTEIN 1"/>
    <property type="match status" value="1"/>
</dbReference>
<sequence length="424" mass="48462">MNYMFTEFRRKLQCLACLQTVSALKDFNLSRHYSCSNKAKYDKYTGVARTAIITDLKAKINKQQRFFVKATTTQDSQRILCGFSRTCEIQEGVVRWRDGKVVHHRDGKVCSSLPPHGILTNVTKDCSYKSLALDESTDVTDVSQLLIYTRAIDMQLHGTTKRADIFNKVQSVVTEYGGFDKLSAVGTDGAPSMQGRRTGFVGLLQQSGVDCPILLSVQRHLTSFVSFLDEVDAAYGDLQLHTEVKRMSRGKCLERFFTLRLEIPLFLEDSIASDTRHNGLNLLNLQLQGRGQTVCNLFGYVNGFQRKLKSTFKRFSADISILENQFSKRFQDFQSMSSWIILFINPLSANISRIEQHFRNCYLRPASLFALAMGSMFASTYVCESRREKQLEVFFYPDEIPVITAREPNSNMLNWFLQFKLHHL</sequence>
<evidence type="ECO:0000313" key="2">
    <source>
        <dbReference type="Proteomes" id="UP000261660"/>
    </source>
</evidence>
<proteinExistence type="predicted"/>
<keyword evidence="2" id="KW-1185">Reference proteome</keyword>
<dbReference type="Ensembl" id="ENSLBET00000003512.1">
    <property type="protein sequence ID" value="ENSLBEP00000003340.1"/>
    <property type="gene ID" value="ENSLBEG00000002530.1"/>
</dbReference>
<reference evidence="1" key="2">
    <citation type="submission" date="2025-09" db="UniProtKB">
        <authorList>
            <consortium name="Ensembl"/>
        </authorList>
    </citation>
    <scope>IDENTIFICATION</scope>
</reference>
<reference evidence="1" key="1">
    <citation type="submission" date="2025-08" db="UniProtKB">
        <authorList>
            <consortium name="Ensembl"/>
        </authorList>
    </citation>
    <scope>IDENTIFICATION</scope>
</reference>
<accession>A0A3Q3E7H6</accession>
<dbReference type="AlphaFoldDB" id="A0A3Q3E7H6"/>
<protein>
    <recommendedName>
        <fullName evidence="3">DUF4371 domain-containing protein</fullName>
    </recommendedName>
</protein>
<dbReference type="GeneTree" id="ENSGT00950000182812"/>
<dbReference type="Proteomes" id="UP000261660">
    <property type="component" value="Unplaced"/>
</dbReference>
<organism evidence="1 2">
    <name type="scientific">Labrus bergylta</name>
    <name type="common">ballan wrasse</name>
    <dbReference type="NCBI Taxonomy" id="56723"/>
    <lineage>
        <taxon>Eukaryota</taxon>
        <taxon>Metazoa</taxon>
        <taxon>Chordata</taxon>
        <taxon>Craniata</taxon>
        <taxon>Vertebrata</taxon>
        <taxon>Euteleostomi</taxon>
        <taxon>Actinopterygii</taxon>
        <taxon>Neopterygii</taxon>
        <taxon>Teleostei</taxon>
        <taxon>Neoteleostei</taxon>
        <taxon>Acanthomorphata</taxon>
        <taxon>Eupercaria</taxon>
        <taxon>Labriformes</taxon>
        <taxon>Labridae</taxon>
        <taxon>Labrus</taxon>
    </lineage>
</organism>
<name>A0A3Q3E7H6_9LABR</name>